<protein>
    <submittedName>
        <fullName evidence="1">Uncharacterized protein</fullName>
    </submittedName>
</protein>
<accession>A0A9J6ELT5</accession>
<evidence type="ECO:0000313" key="2">
    <source>
        <dbReference type="Proteomes" id="UP000821866"/>
    </source>
</evidence>
<reference evidence="1" key="1">
    <citation type="journal article" date="2020" name="Cell">
        <title>Large-Scale Comparative Analyses of Tick Genomes Elucidate Their Genetic Diversity and Vector Capacities.</title>
        <authorList>
            <consortium name="Tick Genome and Microbiome Consortium (TIGMIC)"/>
            <person name="Jia N."/>
            <person name="Wang J."/>
            <person name="Shi W."/>
            <person name="Du L."/>
            <person name="Sun Y."/>
            <person name="Zhan W."/>
            <person name="Jiang J.F."/>
            <person name="Wang Q."/>
            <person name="Zhang B."/>
            <person name="Ji P."/>
            <person name="Bell-Sakyi L."/>
            <person name="Cui X.M."/>
            <person name="Yuan T.T."/>
            <person name="Jiang B.G."/>
            <person name="Yang W.F."/>
            <person name="Lam T.T."/>
            <person name="Chang Q.C."/>
            <person name="Ding S.J."/>
            <person name="Wang X.J."/>
            <person name="Zhu J.G."/>
            <person name="Ruan X.D."/>
            <person name="Zhao L."/>
            <person name="Wei J.T."/>
            <person name="Ye R.Z."/>
            <person name="Que T.C."/>
            <person name="Du C.H."/>
            <person name="Zhou Y.H."/>
            <person name="Cheng J.X."/>
            <person name="Dai P.F."/>
            <person name="Guo W.B."/>
            <person name="Han X.H."/>
            <person name="Huang E.J."/>
            <person name="Li L.F."/>
            <person name="Wei W."/>
            <person name="Gao Y.C."/>
            <person name="Liu J.Z."/>
            <person name="Shao H.Z."/>
            <person name="Wang X."/>
            <person name="Wang C.C."/>
            <person name="Yang T.C."/>
            <person name="Huo Q.B."/>
            <person name="Li W."/>
            <person name="Chen H.Y."/>
            <person name="Chen S.E."/>
            <person name="Zhou L.G."/>
            <person name="Ni X.B."/>
            <person name="Tian J.H."/>
            <person name="Sheng Y."/>
            <person name="Liu T."/>
            <person name="Pan Y.S."/>
            <person name="Xia L.Y."/>
            <person name="Li J."/>
            <person name="Zhao F."/>
            <person name="Cao W.C."/>
        </authorList>
    </citation>
    <scope>NUCLEOTIDE SEQUENCE</scope>
    <source>
        <strain evidence="1">Rmic-2018</strain>
    </source>
</reference>
<dbReference type="Gene3D" id="2.60.120.260">
    <property type="entry name" value="Galactose-binding domain-like"/>
    <property type="match status" value="1"/>
</dbReference>
<gene>
    <name evidence="1" type="ORF">HPB51_004543</name>
</gene>
<name>A0A9J6ELT5_RHIMP</name>
<comment type="caution">
    <text evidence="1">The sequence shown here is derived from an EMBL/GenBank/DDBJ whole genome shotgun (WGS) entry which is preliminary data.</text>
</comment>
<sequence>MEPLPLDKQHVIRHLTDVLESSNPGRRCSVPGAFFGTFMLPKGQKVLDTYLDPTGWAKGAAYVTLYVPGVLLYPYPKMNTILLFETEYTPPGNRTVSFVDVPNIDGPVSSDPVRFTG</sequence>
<evidence type="ECO:0000313" key="1">
    <source>
        <dbReference type="EMBL" id="KAH8035302.1"/>
    </source>
</evidence>
<reference evidence="1" key="2">
    <citation type="submission" date="2021-09" db="EMBL/GenBank/DDBJ databases">
        <authorList>
            <person name="Jia N."/>
            <person name="Wang J."/>
            <person name="Shi W."/>
            <person name="Du L."/>
            <person name="Sun Y."/>
            <person name="Zhan W."/>
            <person name="Jiang J."/>
            <person name="Wang Q."/>
            <person name="Zhang B."/>
            <person name="Ji P."/>
            <person name="Sakyi L.B."/>
            <person name="Cui X."/>
            <person name="Yuan T."/>
            <person name="Jiang B."/>
            <person name="Yang W."/>
            <person name="Lam T.T.-Y."/>
            <person name="Chang Q."/>
            <person name="Ding S."/>
            <person name="Wang X."/>
            <person name="Zhu J."/>
            <person name="Ruan X."/>
            <person name="Zhao L."/>
            <person name="Wei J."/>
            <person name="Que T."/>
            <person name="Du C."/>
            <person name="Cheng J."/>
            <person name="Dai P."/>
            <person name="Han X."/>
            <person name="Huang E."/>
            <person name="Gao Y."/>
            <person name="Liu J."/>
            <person name="Shao H."/>
            <person name="Ye R."/>
            <person name="Li L."/>
            <person name="Wei W."/>
            <person name="Wang X."/>
            <person name="Wang C."/>
            <person name="Huo Q."/>
            <person name="Li W."/>
            <person name="Guo W."/>
            <person name="Chen H."/>
            <person name="Chen S."/>
            <person name="Zhou L."/>
            <person name="Zhou L."/>
            <person name="Ni X."/>
            <person name="Tian J."/>
            <person name="Zhou Y."/>
            <person name="Sheng Y."/>
            <person name="Liu T."/>
            <person name="Pan Y."/>
            <person name="Xia L."/>
            <person name="Li J."/>
            <person name="Zhao F."/>
            <person name="Cao W."/>
        </authorList>
    </citation>
    <scope>NUCLEOTIDE SEQUENCE</scope>
    <source>
        <strain evidence="1">Rmic-2018</strain>
        <tissue evidence="1">Larvae</tissue>
    </source>
</reference>
<dbReference type="AlphaFoldDB" id="A0A9J6ELT5"/>
<dbReference type="Proteomes" id="UP000821866">
    <property type="component" value="Chromosome 11"/>
</dbReference>
<dbReference type="VEuPathDB" id="VectorBase:LOC119181853"/>
<organism evidence="1 2">
    <name type="scientific">Rhipicephalus microplus</name>
    <name type="common">Cattle tick</name>
    <name type="synonym">Boophilus microplus</name>
    <dbReference type="NCBI Taxonomy" id="6941"/>
    <lineage>
        <taxon>Eukaryota</taxon>
        <taxon>Metazoa</taxon>
        <taxon>Ecdysozoa</taxon>
        <taxon>Arthropoda</taxon>
        <taxon>Chelicerata</taxon>
        <taxon>Arachnida</taxon>
        <taxon>Acari</taxon>
        <taxon>Parasitiformes</taxon>
        <taxon>Ixodida</taxon>
        <taxon>Ixodoidea</taxon>
        <taxon>Ixodidae</taxon>
        <taxon>Rhipicephalinae</taxon>
        <taxon>Rhipicephalus</taxon>
        <taxon>Boophilus</taxon>
    </lineage>
</organism>
<dbReference type="EMBL" id="JABSTU010000003">
    <property type="protein sequence ID" value="KAH8035302.1"/>
    <property type="molecule type" value="Genomic_DNA"/>
</dbReference>
<keyword evidence="2" id="KW-1185">Reference proteome</keyword>
<proteinExistence type="predicted"/>